<reference evidence="2 3" key="1">
    <citation type="journal article" date="2015" name="Genome Announc.">
        <title>Expanding the biotechnology potential of lactobacilli through comparative genomics of 213 strains and associated genera.</title>
        <authorList>
            <person name="Sun Z."/>
            <person name="Harris H.M."/>
            <person name="McCann A."/>
            <person name="Guo C."/>
            <person name="Argimon S."/>
            <person name="Zhang W."/>
            <person name="Yang X."/>
            <person name="Jeffery I.B."/>
            <person name="Cooney J.C."/>
            <person name="Kagawa T.F."/>
            <person name="Liu W."/>
            <person name="Song Y."/>
            <person name="Salvetti E."/>
            <person name="Wrobel A."/>
            <person name="Rasinkangas P."/>
            <person name="Parkhill J."/>
            <person name="Rea M.C."/>
            <person name="O'Sullivan O."/>
            <person name="Ritari J."/>
            <person name="Douillard F.P."/>
            <person name="Paul Ross R."/>
            <person name="Yang R."/>
            <person name="Briner A.E."/>
            <person name="Felis G.E."/>
            <person name="de Vos W.M."/>
            <person name="Barrangou R."/>
            <person name="Klaenhammer T.R."/>
            <person name="Caufield P.W."/>
            <person name="Cui Y."/>
            <person name="Zhang H."/>
            <person name="O'Toole P.W."/>
        </authorList>
    </citation>
    <scope>NUCLEOTIDE SEQUENCE [LARGE SCALE GENOMIC DNA]</scope>
    <source>
        <strain evidence="2 3">DSM 16982</strain>
    </source>
</reference>
<evidence type="ECO:0000313" key="2">
    <source>
        <dbReference type="EMBL" id="KRM17138.1"/>
    </source>
</evidence>
<protein>
    <recommendedName>
        <fullName evidence="1">WYL domain-containing protein</fullName>
    </recommendedName>
</protein>
<gene>
    <name evidence="2" type="ORF">FD31_GL000383</name>
</gene>
<dbReference type="PROSITE" id="PS52050">
    <property type="entry name" value="WYL"/>
    <property type="match status" value="1"/>
</dbReference>
<evidence type="ECO:0000313" key="3">
    <source>
        <dbReference type="Proteomes" id="UP000051302"/>
    </source>
</evidence>
<dbReference type="PANTHER" id="PTHR34580">
    <property type="match status" value="1"/>
</dbReference>
<feature type="domain" description="WYL" evidence="1">
    <location>
        <begin position="136"/>
        <end position="211"/>
    </location>
</feature>
<proteinExistence type="predicted"/>
<dbReference type="EMBL" id="AZFV01000012">
    <property type="protein sequence ID" value="KRM17138.1"/>
    <property type="molecule type" value="Genomic_DNA"/>
</dbReference>
<dbReference type="Pfam" id="PF13280">
    <property type="entry name" value="WYL"/>
    <property type="match status" value="1"/>
</dbReference>
<organism evidence="2 3">
    <name type="scientific">Companilactobacillus nantensis DSM 16982</name>
    <dbReference type="NCBI Taxonomy" id="1423774"/>
    <lineage>
        <taxon>Bacteria</taxon>
        <taxon>Bacillati</taxon>
        <taxon>Bacillota</taxon>
        <taxon>Bacilli</taxon>
        <taxon>Lactobacillales</taxon>
        <taxon>Lactobacillaceae</taxon>
        <taxon>Companilactobacillus</taxon>
    </lineage>
</organism>
<dbReference type="PATRIC" id="fig|1423774.3.peg.395"/>
<sequence length="329" mass="37683">MDSPARVAQIFYKMLNGTHINLDEAANEYKKSKRTIKRDMTIIHRVVPKDSFRHDLKTDDYYLLQGDVLPFEQAFAIMKVLLGTRAFGKAEMAAIGQSLTSLVATKNQKDMTDMLSALKGGSYLPVNHDNNLIDRIQKLNQAIKQHRPIKFNYHDSNPKGHSYKENVGVPISLYFANYYFYVIIYRENSDDEKGNGITYVYRLDRFEKIKVMPRKQLEIPDDKRTDEASIRNKSYLLNSGNIISYEFIYRGYYPAALDQLPNSKVKKDAEGEIIKTADGGVIIYGQMFFNGAKMWVHGQGNKVTVKAPQSLITAVKDELQETLNSYQIH</sequence>
<dbReference type="AlphaFoldDB" id="A0A0R1WGP0"/>
<name>A0A0R1WGP0_9LACO</name>
<dbReference type="InterPro" id="IPR051534">
    <property type="entry name" value="CBASS_pafABC_assoc_protein"/>
</dbReference>
<keyword evidence="3" id="KW-1185">Reference proteome</keyword>
<accession>A0A0R1WGP0</accession>
<comment type="caution">
    <text evidence="2">The sequence shown here is derived from an EMBL/GenBank/DDBJ whole genome shotgun (WGS) entry which is preliminary data.</text>
</comment>
<dbReference type="PANTHER" id="PTHR34580:SF1">
    <property type="entry name" value="PROTEIN PAFC"/>
    <property type="match status" value="1"/>
</dbReference>
<evidence type="ECO:0000259" key="1">
    <source>
        <dbReference type="Pfam" id="PF13280"/>
    </source>
</evidence>
<dbReference type="RefSeq" id="WP_057891962.1">
    <property type="nucleotide sequence ID" value="NZ_AZFV01000012.1"/>
</dbReference>
<dbReference type="STRING" id="1423774.FD31_GL000383"/>
<dbReference type="Proteomes" id="UP000051302">
    <property type="component" value="Unassembled WGS sequence"/>
</dbReference>
<dbReference type="InterPro" id="IPR026881">
    <property type="entry name" value="WYL_dom"/>
</dbReference>